<dbReference type="EMBL" id="CP019124">
    <property type="protein sequence ID" value="APX89031.1"/>
    <property type="molecule type" value="Genomic_DNA"/>
</dbReference>
<dbReference type="SUPFAM" id="SSF53822">
    <property type="entry name" value="Periplasmic binding protein-like I"/>
    <property type="match status" value="1"/>
</dbReference>
<accession>A0A1U7DGE2</accession>
<dbReference type="PROSITE" id="PS50932">
    <property type="entry name" value="HTH_LACI_2"/>
    <property type="match status" value="1"/>
</dbReference>
<evidence type="ECO:0000313" key="1">
    <source>
        <dbReference type="EMBL" id="APX89031.1"/>
    </source>
</evidence>
<dbReference type="Pfam" id="PF13377">
    <property type="entry name" value="Peripla_BP_3"/>
    <property type="match status" value="1"/>
</dbReference>
<dbReference type="PANTHER" id="PTHR30146">
    <property type="entry name" value="LACI-RELATED TRANSCRIPTIONAL REPRESSOR"/>
    <property type="match status" value="1"/>
</dbReference>
<dbReference type="GO" id="GO:0000976">
    <property type="term" value="F:transcription cis-regulatory region binding"/>
    <property type="evidence" value="ECO:0007669"/>
    <property type="project" value="TreeGrafter"/>
</dbReference>
<keyword evidence="2" id="KW-1185">Reference proteome</keyword>
<dbReference type="Pfam" id="PF00356">
    <property type="entry name" value="LacI"/>
    <property type="match status" value="1"/>
</dbReference>
<gene>
    <name evidence="1" type="ORF">BV394_04230</name>
</gene>
<protein>
    <submittedName>
        <fullName evidence="1">Transcriptional regulator</fullName>
    </submittedName>
</protein>
<dbReference type="RefSeq" id="WP_076979054.1">
    <property type="nucleotide sequence ID" value="NZ_MTCO01000084.1"/>
</dbReference>
<dbReference type="Gene3D" id="1.10.260.40">
    <property type="entry name" value="lambda repressor-like DNA-binding domains"/>
    <property type="match status" value="1"/>
</dbReference>
<dbReference type="CDD" id="cd06273">
    <property type="entry name" value="PBP1_LacI-like"/>
    <property type="match status" value="1"/>
</dbReference>
<proteinExistence type="predicted"/>
<dbReference type="CDD" id="cd01392">
    <property type="entry name" value="HTH_LacI"/>
    <property type="match status" value="1"/>
</dbReference>
<dbReference type="SUPFAM" id="SSF47413">
    <property type="entry name" value="lambda repressor-like DNA-binding domains"/>
    <property type="match status" value="1"/>
</dbReference>
<dbReference type="InterPro" id="IPR010982">
    <property type="entry name" value="Lambda_DNA-bd_dom_sf"/>
</dbReference>
<dbReference type="GO" id="GO:0003700">
    <property type="term" value="F:DNA-binding transcription factor activity"/>
    <property type="evidence" value="ECO:0007669"/>
    <property type="project" value="TreeGrafter"/>
</dbReference>
<dbReference type="STRING" id="1267768.BV394_04230"/>
<dbReference type="InterPro" id="IPR000843">
    <property type="entry name" value="HTH_LacI"/>
</dbReference>
<organism evidence="1 2">
    <name type="scientific">Brevirhabdus pacifica</name>
    <dbReference type="NCBI Taxonomy" id="1267768"/>
    <lineage>
        <taxon>Bacteria</taxon>
        <taxon>Pseudomonadati</taxon>
        <taxon>Pseudomonadota</taxon>
        <taxon>Alphaproteobacteria</taxon>
        <taxon>Rhodobacterales</taxon>
        <taxon>Paracoccaceae</taxon>
        <taxon>Brevirhabdus</taxon>
    </lineage>
</organism>
<sequence length="343" mass="37094">MRKQSTKVDIISVAKAAGVSPSTVSRSFNHPELVRPATRKAIAAAVRDLGYIRNRAAQTMHGKRSGTIGLIVPSVNNAIFSELIQSFSDIVEEEGFTILISTHGFDLRKEYEILRKLLEHRVDGIGIIGLDHLDETYQLLEQQEIPAIAIWNYEEDSRISCIGAENFDAGWQTANHLIELGHRKIGMIFPQIGENDRARARLRGAQGALDAAGVTVPKGWCTEAPYSVGHAKQACMDLLAISPRPTAILCANDIIAHGAIHAANRLGLRIPQDISIIGIGDFPGSAEMEPALTTMRIPAMRIGGLAGSHLVATIAGDRPDEVLRSKFDVELVLRATTAPPPAA</sequence>
<reference evidence="1 2" key="1">
    <citation type="submission" date="2017-01" db="EMBL/GenBank/DDBJ databases">
        <title>Genomic analysis of Xuhuaishuia manganoxidans DY6-4.</title>
        <authorList>
            <person name="Wang X."/>
        </authorList>
    </citation>
    <scope>NUCLEOTIDE SEQUENCE [LARGE SCALE GENOMIC DNA]</scope>
    <source>
        <strain evidence="1 2">DY6-4</strain>
    </source>
</reference>
<dbReference type="OrthoDB" id="234496at2"/>
<dbReference type="Proteomes" id="UP000187266">
    <property type="component" value="Chromosome"/>
</dbReference>
<dbReference type="Gene3D" id="3.40.50.2300">
    <property type="match status" value="2"/>
</dbReference>
<name>A0A1U7DGE2_9RHOB</name>
<accession>A0A2M9DFG1</accession>
<dbReference type="SMART" id="SM00354">
    <property type="entry name" value="HTH_LACI"/>
    <property type="match status" value="1"/>
</dbReference>
<dbReference type="InterPro" id="IPR028082">
    <property type="entry name" value="Peripla_BP_I"/>
</dbReference>
<dbReference type="PANTHER" id="PTHR30146:SF138">
    <property type="entry name" value="TRANSCRIPTIONAL REGULATORY PROTEIN"/>
    <property type="match status" value="1"/>
</dbReference>
<dbReference type="AlphaFoldDB" id="A0A1U7DGE2"/>
<dbReference type="InterPro" id="IPR046335">
    <property type="entry name" value="LacI/GalR-like_sensor"/>
</dbReference>
<evidence type="ECO:0000313" key="2">
    <source>
        <dbReference type="Proteomes" id="UP000187266"/>
    </source>
</evidence>